<protein>
    <submittedName>
        <fullName evidence="3">Cell division protein DivIC</fullName>
    </submittedName>
</protein>
<keyword evidence="2" id="KW-0472">Membrane</keyword>
<evidence type="ECO:0000256" key="1">
    <source>
        <dbReference type="SAM" id="Coils"/>
    </source>
</evidence>
<organism evidence="3 4">
    <name type="scientific">Oikeobacillus pervagus</name>
    <dbReference type="NCBI Taxonomy" id="1325931"/>
    <lineage>
        <taxon>Bacteria</taxon>
        <taxon>Bacillati</taxon>
        <taxon>Bacillota</taxon>
        <taxon>Bacilli</taxon>
        <taxon>Bacillales</taxon>
        <taxon>Bacillaceae</taxon>
        <taxon>Oikeobacillus</taxon>
    </lineage>
</organism>
<dbReference type="Proteomes" id="UP001237207">
    <property type="component" value="Unassembled WGS sequence"/>
</dbReference>
<dbReference type="EMBL" id="JAUSUC010000038">
    <property type="protein sequence ID" value="MDQ0216186.1"/>
    <property type="molecule type" value="Genomic_DNA"/>
</dbReference>
<keyword evidence="4" id="KW-1185">Reference proteome</keyword>
<keyword evidence="3" id="KW-0132">Cell division</keyword>
<comment type="caution">
    <text evidence="3">The sequence shown here is derived from an EMBL/GenBank/DDBJ whole genome shotgun (WGS) entry which is preliminary data.</text>
</comment>
<dbReference type="InterPro" id="IPR007060">
    <property type="entry name" value="FtsL/DivIC"/>
</dbReference>
<evidence type="ECO:0000313" key="4">
    <source>
        <dbReference type="Proteomes" id="UP001237207"/>
    </source>
</evidence>
<keyword evidence="2" id="KW-1133">Transmembrane helix</keyword>
<dbReference type="PANTHER" id="PTHR40027">
    <property type="entry name" value="CELL DIVISION PROTEIN DIVIC"/>
    <property type="match status" value="1"/>
</dbReference>
<dbReference type="Pfam" id="PF04977">
    <property type="entry name" value="DivIC"/>
    <property type="match status" value="1"/>
</dbReference>
<dbReference type="PANTHER" id="PTHR40027:SF1">
    <property type="entry name" value="CELL DIVISION PROTEIN DIVIC"/>
    <property type="match status" value="1"/>
</dbReference>
<sequence length="135" mass="15698">MGVLKKKKVTTLNNPYIHYQEKKEKLNAEHKKKLVRRLSIFGTLALMVIGVMVSTLISQHSRLEAKKQEEVRLEKSLAKYKQQETLLNEELTKLNDEEYIAKLARKDYFLSGKGEVIFNIPESKNKAKKDKESSY</sequence>
<keyword evidence="3" id="KW-0131">Cell cycle</keyword>
<name>A0AAJ1T6Q9_9BACI</name>
<keyword evidence="1" id="KW-0175">Coiled coil</keyword>
<proteinExistence type="predicted"/>
<dbReference type="RefSeq" id="WP_307258186.1">
    <property type="nucleotide sequence ID" value="NZ_JAUSUC010000038.1"/>
</dbReference>
<feature type="coiled-coil region" evidence="1">
    <location>
        <begin position="63"/>
        <end position="97"/>
    </location>
</feature>
<keyword evidence="2" id="KW-0812">Transmembrane</keyword>
<accession>A0AAJ1T6Q9</accession>
<dbReference type="InterPro" id="IPR039076">
    <property type="entry name" value="DivIC"/>
</dbReference>
<gene>
    <name evidence="3" type="ORF">J2S13_002624</name>
</gene>
<feature type="transmembrane region" description="Helical" evidence="2">
    <location>
        <begin position="38"/>
        <end position="57"/>
    </location>
</feature>
<evidence type="ECO:0000313" key="3">
    <source>
        <dbReference type="EMBL" id="MDQ0216186.1"/>
    </source>
</evidence>
<dbReference type="AlphaFoldDB" id="A0AAJ1T6Q9"/>
<dbReference type="GO" id="GO:0051301">
    <property type="term" value="P:cell division"/>
    <property type="evidence" value="ECO:0007669"/>
    <property type="project" value="UniProtKB-KW"/>
</dbReference>
<reference evidence="3" key="1">
    <citation type="submission" date="2023-07" db="EMBL/GenBank/DDBJ databases">
        <title>Genomic Encyclopedia of Type Strains, Phase IV (KMG-IV): sequencing the most valuable type-strain genomes for metagenomic binning, comparative biology and taxonomic classification.</title>
        <authorList>
            <person name="Goeker M."/>
        </authorList>
    </citation>
    <scope>NUCLEOTIDE SEQUENCE</scope>
    <source>
        <strain evidence="3">DSM 23947</strain>
    </source>
</reference>
<evidence type="ECO:0000256" key="2">
    <source>
        <dbReference type="SAM" id="Phobius"/>
    </source>
</evidence>